<evidence type="ECO:0000313" key="4">
    <source>
        <dbReference type="Proteomes" id="UP001597459"/>
    </source>
</evidence>
<accession>A0ABW5N7U6</accession>
<evidence type="ECO:0000313" key="3">
    <source>
        <dbReference type="EMBL" id="MFD2590565.1"/>
    </source>
</evidence>
<keyword evidence="4" id="KW-1185">Reference proteome</keyword>
<dbReference type="InterPro" id="IPR036291">
    <property type="entry name" value="NAD(P)-bd_dom_sf"/>
</dbReference>
<keyword evidence="1" id="KW-1133">Transmembrane helix</keyword>
<reference evidence="4" key="1">
    <citation type="journal article" date="2019" name="Int. J. Syst. Evol. Microbiol.">
        <title>The Global Catalogue of Microorganisms (GCM) 10K type strain sequencing project: providing services to taxonomists for standard genome sequencing and annotation.</title>
        <authorList>
            <consortium name="The Broad Institute Genomics Platform"/>
            <consortium name="The Broad Institute Genome Sequencing Center for Infectious Disease"/>
            <person name="Wu L."/>
            <person name="Ma J."/>
        </authorList>
    </citation>
    <scope>NUCLEOTIDE SEQUENCE [LARGE SCALE GENOMIC DNA]</scope>
    <source>
        <strain evidence="4">KCTC 42423</strain>
    </source>
</reference>
<keyword evidence="1" id="KW-0472">Membrane</keyword>
<protein>
    <submittedName>
        <fullName evidence="3">Saccharopine dehydrogenase NADP-binding domain-containing protein</fullName>
    </submittedName>
</protein>
<dbReference type="Gene3D" id="3.40.50.720">
    <property type="entry name" value="NAD(P)-binding Rossmann-like Domain"/>
    <property type="match status" value="1"/>
</dbReference>
<dbReference type="PANTHER" id="PTHR43781:SF1">
    <property type="entry name" value="SACCHAROPINE DEHYDROGENASE"/>
    <property type="match status" value="1"/>
</dbReference>
<dbReference type="EMBL" id="JBHULX010000004">
    <property type="protein sequence ID" value="MFD2590565.1"/>
    <property type="molecule type" value="Genomic_DNA"/>
</dbReference>
<evidence type="ECO:0000259" key="2">
    <source>
        <dbReference type="Pfam" id="PF03435"/>
    </source>
</evidence>
<name>A0ABW5N7U6_9FLAO</name>
<dbReference type="PANTHER" id="PTHR43781">
    <property type="entry name" value="SACCHAROPINE DEHYDROGENASE"/>
    <property type="match status" value="1"/>
</dbReference>
<comment type="caution">
    <text evidence="3">The sequence shown here is derived from an EMBL/GenBank/DDBJ whole genome shotgun (WGS) entry which is preliminary data.</text>
</comment>
<gene>
    <name evidence="3" type="ORF">ACFSTE_06945</name>
</gene>
<dbReference type="SUPFAM" id="SSF51735">
    <property type="entry name" value="NAD(P)-binding Rossmann-fold domains"/>
    <property type="match status" value="1"/>
</dbReference>
<evidence type="ECO:0000256" key="1">
    <source>
        <dbReference type="SAM" id="Phobius"/>
    </source>
</evidence>
<dbReference type="InterPro" id="IPR005097">
    <property type="entry name" value="Sacchrp_dh_NADP-bd"/>
</dbReference>
<dbReference type="Pfam" id="PF03435">
    <property type="entry name" value="Sacchrp_dh_NADP"/>
    <property type="match status" value="1"/>
</dbReference>
<keyword evidence="1" id="KW-0812">Transmembrane</keyword>
<proteinExistence type="predicted"/>
<sequence>MRNNGINGRRGDMIGVIGGYGAVGIAAVQILKKWNRYPLKIGGRNPEKAREKLKKEFPDVRWSYVDVFNDTSIADFAKDCIIIVNCVGPSHKVSSRVAKVCLSLNCHLVDAGIDKVLEEMNAIDVETCIRYGAGMTPGLTGILPQWLASEFDSVTSLQMYTGALDTFTPSGAEDYLVGVLDTSNEPLAAWRDGQKRQTTSKRKSAVHLPFFPREVSVFPFFDKESLLVANALKLVNGDWSLVIDGEHAPEVLNEVRLQFENDPVKAVEKLCMAAALDLEGRKSYCNILLQLDGLKDTTDKTVTALLQTENVSQLTGTITALVSMAVLEQEVTPGIGPAASIPEPQKIIKRLQNSGILKQFIVLEASIESLCEEVEGEI</sequence>
<feature type="transmembrane region" description="Helical" evidence="1">
    <location>
        <begin position="12"/>
        <end position="31"/>
    </location>
</feature>
<feature type="domain" description="Saccharopine dehydrogenase NADP binding" evidence="2">
    <location>
        <begin position="15"/>
        <end position="117"/>
    </location>
</feature>
<dbReference type="RefSeq" id="WP_378257431.1">
    <property type="nucleotide sequence ID" value="NZ_JBHSJV010000001.1"/>
</dbReference>
<organism evidence="3 4">
    <name type="scientific">Aquimarina hainanensis</name>
    <dbReference type="NCBI Taxonomy" id="1578017"/>
    <lineage>
        <taxon>Bacteria</taxon>
        <taxon>Pseudomonadati</taxon>
        <taxon>Bacteroidota</taxon>
        <taxon>Flavobacteriia</taxon>
        <taxon>Flavobacteriales</taxon>
        <taxon>Flavobacteriaceae</taxon>
        <taxon>Aquimarina</taxon>
    </lineage>
</organism>
<dbReference type="Proteomes" id="UP001597459">
    <property type="component" value="Unassembled WGS sequence"/>
</dbReference>